<name>A0A3S6QSQ6_9LACO</name>
<dbReference type="KEGG" id="lhw:BSQ49_12310"/>
<accession>A0A3S6QSQ6</accession>
<dbReference type="RefSeq" id="WP_141055974.1">
    <property type="nucleotide sequence ID" value="NZ_CP018178.1"/>
</dbReference>
<evidence type="ECO:0000313" key="2">
    <source>
        <dbReference type="Proteomes" id="UP000314960"/>
    </source>
</evidence>
<evidence type="ECO:0000313" key="1">
    <source>
        <dbReference type="EMBL" id="AUJ31020.1"/>
    </source>
</evidence>
<protein>
    <submittedName>
        <fullName evidence="1">Uncharacterized protein</fullName>
    </submittedName>
</protein>
<dbReference type="Proteomes" id="UP000314960">
    <property type="component" value="Plasmid pL11822-2"/>
</dbReference>
<proteinExistence type="predicted"/>
<dbReference type="EMBL" id="CP018178">
    <property type="protein sequence ID" value="AUJ31020.1"/>
    <property type="molecule type" value="Genomic_DNA"/>
</dbReference>
<dbReference type="AlphaFoldDB" id="A0A3S6QSQ6"/>
<gene>
    <name evidence="1" type="ORF">BSQ49_12310</name>
</gene>
<sequence length="78" mass="8939">MAGDFLDKFAPKSKELLGNQKSPYKLGKEPSKTAQIRLSTYKDIKRIAFESDEKVVDILDDLIQIGLRDSKYSNYLKK</sequence>
<geneLocation type="plasmid" evidence="2">
    <name>pl11822-2</name>
</geneLocation>
<organism evidence="1 2">
    <name type="scientific">Liquorilactobacillus hordei</name>
    <dbReference type="NCBI Taxonomy" id="468911"/>
    <lineage>
        <taxon>Bacteria</taxon>
        <taxon>Bacillati</taxon>
        <taxon>Bacillota</taxon>
        <taxon>Bacilli</taxon>
        <taxon>Lactobacillales</taxon>
        <taxon>Lactobacillaceae</taxon>
        <taxon>Liquorilactobacillus</taxon>
    </lineage>
</organism>
<reference evidence="1 2" key="1">
    <citation type="submission" date="2016-11" db="EMBL/GenBank/DDBJ databases">
        <title>Interaction between Lactobacillus species and yeast in water kefir.</title>
        <authorList>
            <person name="Behr J."/>
            <person name="Xu D."/>
            <person name="Vogel R.F."/>
        </authorList>
    </citation>
    <scope>NUCLEOTIDE SEQUENCE [LARGE SCALE GENOMIC DNA]</scope>
    <source>
        <strain evidence="1 2">TMW 1.1822</strain>
        <plasmid evidence="2">pl11822-2</plasmid>
    </source>
</reference>
<keyword evidence="1" id="KW-0614">Plasmid</keyword>